<evidence type="ECO:0000256" key="4">
    <source>
        <dbReference type="ARBA" id="ARBA00022989"/>
    </source>
</evidence>
<dbReference type="InterPro" id="IPR000612">
    <property type="entry name" value="PMP3"/>
</dbReference>
<evidence type="ECO:0000256" key="5">
    <source>
        <dbReference type="ARBA" id="ARBA00023136"/>
    </source>
</evidence>
<keyword evidence="4 7" id="KW-1133">Transmembrane helix</keyword>
<reference evidence="8" key="1">
    <citation type="journal article" date="2020" name="Stud. Mycol.">
        <title>101 Dothideomycetes genomes: a test case for predicting lifestyles and emergence of pathogens.</title>
        <authorList>
            <person name="Haridas S."/>
            <person name="Albert R."/>
            <person name="Binder M."/>
            <person name="Bloem J."/>
            <person name="Labutti K."/>
            <person name="Salamov A."/>
            <person name="Andreopoulos B."/>
            <person name="Baker S."/>
            <person name="Barry K."/>
            <person name="Bills G."/>
            <person name="Bluhm B."/>
            <person name="Cannon C."/>
            <person name="Castanera R."/>
            <person name="Culley D."/>
            <person name="Daum C."/>
            <person name="Ezra D."/>
            <person name="Gonzalez J."/>
            <person name="Henrissat B."/>
            <person name="Kuo A."/>
            <person name="Liang C."/>
            <person name="Lipzen A."/>
            <person name="Lutzoni F."/>
            <person name="Magnuson J."/>
            <person name="Mondo S."/>
            <person name="Nolan M."/>
            <person name="Ohm R."/>
            <person name="Pangilinan J."/>
            <person name="Park H.-J."/>
            <person name="Ramirez L."/>
            <person name="Alfaro M."/>
            <person name="Sun H."/>
            <person name="Tritt A."/>
            <person name="Yoshinaga Y."/>
            <person name="Zwiers L.-H."/>
            <person name="Turgeon B."/>
            <person name="Goodwin S."/>
            <person name="Spatafora J."/>
            <person name="Crous P."/>
            <person name="Grigoriev I."/>
        </authorList>
    </citation>
    <scope>NUCLEOTIDE SEQUENCE</scope>
    <source>
        <strain evidence="8">Tuck. ex Michener</strain>
    </source>
</reference>
<evidence type="ECO:0000313" key="8">
    <source>
        <dbReference type="EMBL" id="KAF2236325.1"/>
    </source>
</evidence>
<proteinExistence type="inferred from homology"/>
<organism evidence="8 9">
    <name type="scientific">Viridothelium virens</name>
    <name type="common">Speckled blister lichen</name>
    <name type="synonym">Trypethelium virens</name>
    <dbReference type="NCBI Taxonomy" id="1048519"/>
    <lineage>
        <taxon>Eukaryota</taxon>
        <taxon>Fungi</taxon>
        <taxon>Dikarya</taxon>
        <taxon>Ascomycota</taxon>
        <taxon>Pezizomycotina</taxon>
        <taxon>Dothideomycetes</taxon>
        <taxon>Dothideomycetes incertae sedis</taxon>
        <taxon>Trypetheliales</taxon>
        <taxon>Trypetheliaceae</taxon>
        <taxon>Viridothelium</taxon>
    </lineage>
</organism>
<comment type="subcellular location">
    <subcellularLocation>
        <location evidence="1">Membrane</location>
    </subcellularLocation>
</comment>
<dbReference type="Pfam" id="PF01679">
    <property type="entry name" value="Pmp3"/>
    <property type="match status" value="1"/>
</dbReference>
<feature type="transmembrane region" description="Helical" evidence="7">
    <location>
        <begin position="77"/>
        <end position="99"/>
    </location>
</feature>
<evidence type="ECO:0000256" key="6">
    <source>
        <dbReference type="SAM" id="MobiDB-lite"/>
    </source>
</evidence>
<keyword evidence="5 7" id="KW-0472">Membrane</keyword>
<feature type="compositionally biased region" description="Low complexity" evidence="6">
    <location>
        <begin position="140"/>
        <end position="159"/>
    </location>
</feature>
<dbReference type="GO" id="GO:0016020">
    <property type="term" value="C:membrane"/>
    <property type="evidence" value="ECO:0007669"/>
    <property type="project" value="UniProtKB-SubCell"/>
</dbReference>
<protein>
    <submittedName>
        <fullName evidence="8">Uncharacterized protein</fullName>
    </submittedName>
</protein>
<accession>A0A6A6HE13</accession>
<sequence>MAFTFLCIRLSIPMPKRRSQARTTTQPKRSKTHLLKTITEVILSETFQLCKINCLIFLCFICPPLAVFIVYGFHWRLAVNFLLTILFWFPGYINAIYALSQKGILTKHRHRRQNATKMTLEERAVAKVKQCCKKDKSGSNPNAAAEPAPLTAAESSPPTQLHIEEPVTS</sequence>
<gene>
    <name evidence="8" type="ORF">EV356DRAFT_80176</name>
</gene>
<dbReference type="Proteomes" id="UP000800092">
    <property type="component" value="Unassembled WGS sequence"/>
</dbReference>
<evidence type="ECO:0000256" key="3">
    <source>
        <dbReference type="ARBA" id="ARBA00022692"/>
    </source>
</evidence>
<evidence type="ECO:0000256" key="2">
    <source>
        <dbReference type="ARBA" id="ARBA00009530"/>
    </source>
</evidence>
<dbReference type="EMBL" id="ML991786">
    <property type="protein sequence ID" value="KAF2236325.1"/>
    <property type="molecule type" value="Genomic_DNA"/>
</dbReference>
<dbReference type="OrthoDB" id="2802411at2759"/>
<feature type="transmembrane region" description="Helical" evidence="7">
    <location>
        <begin position="52"/>
        <end position="71"/>
    </location>
</feature>
<dbReference type="AlphaFoldDB" id="A0A6A6HE13"/>
<evidence type="ECO:0000256" key="7">
    <source>
        <dbReference type="SAM" id="Phobius"/>
    </source>
</evidence>
<comment type="similarity">
    <text evidence="2">Belongs to the UPF0057 (PMP3) family.</text>
</comment>
<name>A0A6A6HE13_VIRVR</name>
<keyword evidence="3 7" id="KW-0812">Transmembrane</keyword>
<keyword evidence="9" id="KW-1185">Reference proteome</keyword>
<evidence type="ECO:0000256" key="1">
    <source>
        <dbReference type="ARBA" id="ARBA00004370"/>
    </source>
</evidence>
<feature type="region of interest" description="Disordered" evidence="6">
    <location>
        <begin position="132"/>
        <end position="169"/>
    </location>
</feature>
<evidence type="ECO:0000313" key="9">
    <source>
        <dbReference type="Proteomes" id="UP000800092"/>
    </source>
</evidence>